<dbReference type="Pfam" id="PF13473">
    <property type="entry name" value="Cupredoxin_1"/>
    <property type="match status" value="1"/>
</dbReference>
<name>A0A1F6BMN8_9BACT</name>
<keyword evidence="1" id="KW-1133">Transmembrane helix</keyword>
<reference evidence="3 4" key="1">
    <citation type="journal article" date="2016" name="Nat. Commun.">
        <title>Thousands of microbial genomes shed light on interconnected biogeochemical processes in an aquifer system.</title>
        <authorList>
            <person name="Anantharaman K."/>
            <person name="Brown C.T."/>
            <person name="Hug L.A."/>
            <person name="Sharon I."/>
            <person name="Castelle C.J."/>
            <person name="Probst A.J."/>
            <person name="Thomas B.C."/>
            <person name="Singh A."/>
            <person name="Wilkins M.J."/>
            <person name="Karaoz U."/>
            <person name="Brodie E.L."/>
            <person name="Williams K.H."/>
            <person name="Hubbard S.S."/>
            <person name="Banfield J.F."/>
        </authorList>
    </citation>
    <scope>NUCLEOTIDE SEQUENCE [LARGE SCALE GENOMIC DNA]</scope>
</reference>
<feature type="domain" description="EfeO-type cupredoxin-like" evidence="2">
    <location>
        <begin position="106"/>
        <end position="191"/>
    </location>
</feature>
<proteinExistence type="predicted"/>
<gene>
    <name evidence="3" type="ORF">A2127_01170</name>
</gene>
<dbReference type="Proteomes" id="UP000179324">
    <property type="component" value="Unassembled WGS sequence"/>
</dbReference>
<comment type="caution">
    <text evidence="3">The sequence shown here is derived from an EMBL/GenBank/DDBJ whole genome shotgun (WGS) entry which is preliminary data.</text>
</comment>
<keyword evidence="1" id="KW-0812">Transmembrane</keyword>
<dbReference type="InterPro" id="IPR008972">
    <property type="entry name" value="Cupredoxin"/>
</dbReference>
<dbReference type="AlphaFoldDB" id="A0A1F6BMN8"/>
<dbReference type="InterPro" id="IPR028096">
    <property type="entry name" value="EfeO_Cupredoxin"/>
</dbReference>
<organism evidence="3 4">
    <name type="scientific">Candidatus Jorgensenbacteria bacterium GWC1_48_12</name>
    <dbReference type="NCBI Taxonomy" id="1798469"/>
    <lineage>
        <taxon>Bacteria</taxon>
        <taxon>Candidatus Joergenseniibacteriota</taxon>
    </lineage>
</organism>
<evidence type="ECO:0000256" key="1">
    <source>
        <dbReference type="SAM" id="Phobius"/>
    </source>
</evidence>
<feature type="transmembrane region" description="Helical" evidence="1">
    <location>
        <begin position="7"/>
        <end position="30"/>
    </location>
</feature>
<sequence length="198" mass="20722">MEVAARIVITVLFIALIAVGVVFLGVFGLIPAKNTTTVLEVEEKTIFRETIVNSPSPEPAISGTSPVTPDAQVVTPEGEPVQLDVLPATPSAPQQSNPISEEVLPEETIKIRISAEGISPDSFTVESGAVVIISVSSVDEQTHVFKFKDPALQAVAIGVGPGETRAITFNAPEAGNYEFFCDVPGHGGRGEVGAMTVK</sequence>
<dbReference type="EMBL" id="MFKI01000032">
    <property type="protein sequence ID" value="OGG38032.1"/>
    <property type="molecule type" value="Genomic_DNA"/>
</dbReference>
<accession>A0A1F6BMN8</accession>
<dbReference type="Gene3D" id="2.60.40.420">
    <property type="entry name" value="Cupredoxins - blue copper proteins"/>
    <property type="match status" value="1"/>
</dbReference>
<evidence type="ECO:0000313" key="3">
    <source>
        <dbReference type="EMBL" id="OGG38032.1"/>
    </source>
</evidence>
<protein>
    <recommendedName>
        <fullName evidence="2">EfeO-type cupredoxin-like domain-containing protein</fullName>
    </recommendedName>
</protein>
<evidence type="ECO:0000313" key="4">
    <source>
        <dbReference type="Proteomes" id="UP000179324"/>
    </source>
</evidence>
<evidence type="ECO:0000259" key="2">
    <source>
        <dbReference type="Pfam" id="PF13473"/>
    </source>
</evidence>
<keyword evidence="1" id="KW-0472">Membrane</keyword>
<dbReference type="SUPFAM" id="SSF49503">
    <property type="entry name" value="Cupredoxins"/>
    <property type="match status" value="1"/>
</dbReference>